<gene>
    <name evidence="2" type="ORF">GCM10017643_43730</name>
</gene>
<dbReference type="EMBL" id="BSFJ01000035">
    <property type="protein sequence ID" value="GLK74255.1"/>
    <property type="molecule type" value="Genomic_DNA"/>
</dbReference>
<reference evidence="2" key="1">
    <citation type="journal article" date="2014" name="Int. J. Syst. Evol. Microbiol.">
        <title>Complete genome sequence of Corynebacterium casei LMG S-19264T (=DSM 44701T), isolated from a smear-ripened cheese.</title>
        <authorList>
            <consortium name="US DOE Joint Genome Institute (JGI-PGF)"/>
            <person name="Walter F."/>
            <person name="Albersmeier A."/>
            <person name="Kalinowski J."/>
            <person name="Ruckert C."/>
        </authorList>
    </citation>
    <scope>NUCLEOTIDE SEQUENCE</scope>
    <source>
        <strain evidence="2">VKM B-2484</strain>
    </source>
</reference>
<comment type="caution">
    <text evidence="2">The sequence shown here is derived from an EMBL/GenBank/DDBJ whole genome shotgun (WGS) entry which is preliminary data.</text>
</comment>
<organism evidence="2 3">
    <name type="scientific">Ancylobacter dichloromethanicus</name>
    <dbReference type="NCBI Taxonomy" id="518825"/>
    <lineage>
        <taxon>Bacteria</taxon>
        <taxon>Pseudomonadati</taxon>
        <taxon>Pseudomonadota</taxon>
        <taxon>Alphaproteobacteria</taxon>
        <taxon>Hyphomicrobiales</taxon>
        <taxon>Xanthobacteraceae</taxon>
        <taxon>Ancylobacter</taxon>
    </lineage>
</organism>
<reference evidence="2" key="2">
    <citation type="submission" date="2023-01" db="EMBL/GenBank/DDBJ databases">
        <authorList>
            <person name="Sun Q."/>
            <person name="Evtushenko L."/>
        </authorList>
    </citation>
    <scope>NUCLEOTIDE SEQUENCE</scope>
    <source>
        <strain evidence="2">VKM B-2484</strain>
    </source>
</reference>
<feature type="region of interest" description="Disordered" evidence="1">
    <location>
        <begin position="37"/>
        <end position="60"/>
    </location>
</feature>
<evidence type="ECO:0000313" key="3">
    <source>
        <dbReference type="Proteomes" id="UP001143370"/>
    </source>
</evidence>
<dbReference type="AlphaFoldDB" id="A0A9W6JEC1"/>
<protein>
    <submittedName>
        <fullName evidence="2">Uncharacterized protein</fullName>
    </submittedName>
</protein>
<evidence type="ECO:0000313" key="2">
    <source>
        <dbReference type="EMBL" id="GLK74255.1"/>
    </source>
</evidence>
<sequence length="60" mass="6418">MRPPAGGSRGGWSGRSAFVSFKPVLQRRPEVPFALITKHLPRDEGGNKARQSGDATLSNA</sequence>
<name>A0A9W6JEC1_9HYPH</name>
<dbReference type="Proteomes" id="UP001143370">
    <property type="component" value="Unassembled WGS sequence"/>
</dbReference>
<evidence type="ECO:0000256" key="1">
    <source>
        <dbReference type="SAM" id="MobiDB-lite"/>
    </source>
</evidence>
<accession>A0A9W6JEC1</accession>
<proteinExistence type="predicted"/>
<keyword evidence="3" id="KW-1185">Reference proteome</keyword>
<feature type="compositionally biased region" description="Polar residues" evidence="1">
    <location>
        <begin position="49"/>
        <end position="60"/>
    </location>
</feature>